<evidence type="ECO:0000256" key="4">
    <source>
        <dbReference type="ARBA" id="ARBA00022692"/>
    </source>
</evidence>
<keyword evidence="5" id="KW-1133">Transmembrane helix</keyword>
<evidence type="ECO:0000256" key="5">
    <source>
        <dbReference type="ARBA" id="ARBA00022989"/>
    </source>
</evidence>
<dbReference type="InterPro" id="IPR051539">
    <property type="entry name" value="T4SS-coupling_protein"/>
</dbReference>
<evidence type="ECO:0000313" key="8">
    <source>
        <dbReference type="EMBL" id="MFD1363128.1"/>
    </source>
</evidence>
<proteinExistence type="inferred from homology"/>
<dbReference type="Gene3D" id="3.40.50.300">
    <property type="entry name" value="P-loop containing nucleotide triphosphate hydrolases"/>
    <property type="match status" value="2"/>
</dbReference>
<evidence type="ECO:0000256" key="1">
    <source>
        <dbReference type="ARBA" id="ARBA00004651"/>
    </source>
</evidence>
<protein>
    <submittedName>
        <fullName evidence="8">Type IV secretory system conjugative DNA transfer family protein</fullName>
    </submittedName>
</protein>
<evidence type="ECO:0000256" key="6">
    <source>
        <dbReference type="ARBA" id="ARBA00023136"/>
    </source>
</evidence>
<dbReference type="RefSeq" id="WP_382402342.1">
    <property type="nucleotide sequence ID" value="NZ_JBHTNH010000029.1"/>
</dbReference>
<feature type="compositionally biased region" description="Polar residues" evidence="7">
    <location>
        <begin position="560"/>
        <end position="574"/>
    </location>
</feature>
<evidence type="ECO:0000256" key="7">
    <source>
        <dbReference type="SAM" id="MobiDB-lite"/>
    </source>
</evidence>
<dbReference type="PANTHER" id="PTHR37937">
    <property type="entry name" value="CONJUGATIVE TRANSFER: DNA TRANSPORT"/>
    <property type="match status" value="1"/>
</dbReference>
<comment type="subcellular location">
    <subcellularLocation>
        <location evidence="1">Cell membrane</location>
        <topology evidence="1">Multi-pass membrane protein</topology>
    </subcellularLocation>
</comment>
<feature type="region of interest" description="Disordered" evidence="7">
    <location>
        <begin position="520"/>
        <end position="581"/>
    </location>
</feature>
<dbReference type="InterPro" id="IPR027417">
    <property type="entry name" value="P-loop_NTPase"/>
</dbReference>
<sequence length="581" mass="66323">MSPVTWKGDDCFTHMLVVGPTRSGKTATVLKPMIYQLLLQKKKGMELGLSVIEPKGDVAGMVHEMCEEMDIPHTFIDPLSPNSDRFNPMEGETDDVAEATVVVLQGMFGKQEAFFKTVQELSARNVTKLLKELHGDQMDIIDVMNTLRDQEVLEKKVDELKRRDGVTDLVHFFESELLGSMGDKYRQFVIGLRAQLENITSNELLQRIMTGKSDIDMDQHFAEGGVLAVNTALGKLRKSGDAFGQFLTMHLQNATFRRPGSEDTRVPHFLIVDEYSRYINPDVEIFLSMAAEYRVAGVLAVQSLAQLEVESGDIGPQAMKTTIMNSCRSKIAFGGLPSQDAKDFSEEFGMNRVMMKQNTFDHHVMIPSFFPKSYRETETEEYRFYFTEMMDGLPRFHYVHKLVQDGEQQPPALAKGVFVPRDWKQRKEWLEEEKTPLNKRFKRAGHVLAQEIKPKRKRWVKGPIKPFAYESVDADFTEIPDDEATQQGKTNGQEQAWNIGNGKTAFEGGEQTEWQFTEWTFEQEPDTAKTVEREEETGMKDKPENNKPENTKRGDDNVKRNSWQQSFSNETVTEGTDDFWG</sequence>
<reference evidence="9" key="1">
    <citation type="journal article" date="2019" name="Int. J. Syst. Evol. Microbiol.">
        <title>The Global Catalogue of Microorganisms (GCM) 10K type strain sequencing project: providing services to taxonomists for standard genome sequencing and annotation.</title>
        <authorList>
            <consortium name="The Broad Institute Genomics Platform"/>
            <consortium name="The Broad Institute Genome Sequencing Center for Infectious Disease"/>
            <person name="Wu L."/>
            <person name="Ma J."/>
        </authorList>
    </citation>
    <scope>NUCLEOTIDE SEQUENCE [LARGE SCALE GENOMIC DNA]</scope>
    <source>
        <strain evidence="9">CCUG 54822</strain>
    </source>
</reference>
<feature type="compositionally biased region" description="Basic and acidic residues" evidence="7">
    <location>
        <begin position="526"/>
        <end position="559"/>
    </location>
</feature>
<evidence type="ECO:0000313" key="9">
    <source>
        <dbReference type="Proteomes" id="UP001597178"/>
    </source>
</evidence>
<keyword evidence="3" id="KW-1003">Cell membrane</keyword>
<comment type="similarity">
    <text evidence="2">Belongs to the VirD4/TraG family.</text>
</comment>
<evidence type="ECO:0000256" key="2">
    <source>
        <dbReference type="ARBA" id="ARBA00008806"/>
    </source>
</evidence>
<dbReference type="Pfam" id="PF02534">
    <property type="entry name" value="T4SS-DNA_transf"/>
    <property type="match status" value="1"/>
</dbReference>
<dbReference type="InterPro" id="IPR003688">
    <property type="entry name" value="TraG/VirD4"/>
</dbReference>
<evidence type="ECO:0000256" key="3">
    <source>
        <dbReference type="ARBA" id="ARBA00022475"/>
    </source>
</evidence>
<dbReference type="EMBL" id="JBHTNH010000029">
    <property type="protein sequence ID" value="MFD1363128.1"/>
    <property type="molecule type" value="Genomic_DNA"/>
</dbReference>
<gene>
    <name evidence="8" type="ORF">ACFQ4A_15875</name>
</gene>
<name>A0ABW3ZY92_9BACI</name>
<dbReference type="SUPFAM" id="SSF52540">
    <property type="entry name" value="P-loop containing nucleoside triphosphate hydrolases"/>
    <property type="match status" value="1"/>
</dbReference>
<keyword evidence="9" id="KW-1185">Reference proteome</keyword>
<accession>A0ABW3ZY92</accession>
<comment type="caution">
    <text evidence="8">The sequence shown here is derived from an EMBL/GenBank/DDBJ whole genome shotgun (WGS) entry which is preliminary data.</text>
</comment>
<dbReference type="PANTHER" id="PTHR37937:SF1">
    <property type="entry name" value="CONJUGATIVE TRANSFER: DNA TRANSPORT"/>
    <property type="match status" value="1"/>
</dbReference>
<organism evidence="8 9">
    <name type="scientific">Lentibacillus salinarum</name>
    <dbReference type="NCBI Taxonomy" id="446820"/>
    <lineage>
        <taxon>Bacteria</taxon>
        <taxon>Bacillati</taxon>
        <taxon>Bacillota</taxon>
        <taxon>Bacilli</taxon>
        <taxon>Bacillales</taxon>
        <taxon>Bacillaceae</taxon>
        <taxon>Lentibacillus</taxon>
    </lineage>
</organism>
<keyword evidence="6" id="KW-0472">Membrane</keyword>
<dbReference type="Proteomes" id="UP001597178">
    <property type="component" value="Unassembled WGS sequence"/>
</dbReference>
<keyword evidence="4" id="KW-0812">Transmembrane</keyword>